<dbReference type="InterPro" id="IPR029058">
    <property type="entry name" value="AB_hydrolase_fold"/>
</dbReference>
<accession>A0ABP8UUR0</accession>
<dbReference type="EMBL" id="BAABHK010000034">
    <property type="protein sequence ID" value="GAA4640655.1"/>
    <property type="molecule type" value="Genomic_DNA"/>
</dbReference>
<dbReference type="Pfam" id="PF12697">
    <property type="entry name" value="Abhydrolase_6"/>
    <property type="match status" value="1"/>
</dbReference>
<dbReference type="SUPFAM" id="SSF53474">
    <property type="entry name" value="alpha/beta-Hydrolases"/>
    <property type="match status" value="1"/>
</dbReference>
<gene>
    <name evidence="2" type="ORF">GCM10023196_107070</name>
</gene>
<name>A0ABP8UUR0_9ACTN</name>
<evidence type="ECO:0000313" key="2">
    <source>
        <dbReference type="EMBL" id="GAA4640655.1"/>
    </source>
</evidence>
<evidence type="ECO:0000313" key="3">
    <source>
        <dbReference type="Proteomes" id="UP001501442"/>
    </source>
</evidence>
<dbReference type="Gene3D" id="3.40.50.1820">
    <property type="entry name" value="alpha/beta hydrolase"/>
    <property type="match status" value="1"/>
</dbReference>
<dbReference type="Proteomes" id="UP001501442">
    <property type="component" value="Unassembled WGS sequence"/>
</dbReference>
<comment type="caution">
    <text evidence="2">The sequence shown here is derived from an EMBL/GenBank/DDBJ whole genome shotgun (WGS) entry which is preliminary data.</text>
</comment>
<keyword evidence="2" id="KW-0378">Hydrolase</keyword>
<sequence length="296" mass="31335">MTTSPVSPEVSKQSVTFVLVHGAFQTGATWDHVATVLRRHGNTVHTPTLAGHGPGEPMNLTHADGVASLVGYLRDHTLDDVVLVGHSIAGSFIAKAAEQLPDRIKRLVFLSSLTVSDGNSLADEFPPETSAAFGMADPTQGILLPFELIRERACNDMELADADALYAALTPVPVAFFTDKLDLTTFYQLLGSGQIKTSCVNPVNDIAFPSGEYGWEKRAERLGPLCRILQTQGAHYAMTTQPPGGTVLDMFADNAVTGLAARALGRSFIGVAPTEAQCQLGASLLSQATDSDGDAQ</sequence>
<dbReference type="PANTHER" id="PTHR37017:SF11">
    <property type="entry name" value="ESTERASE_LIPASE_THIOESTERASE DOMAIN-CONTAINING PROTEIN"/>
    <property type="match status" value="1"/>
</dbReference>
<dbReference type="GO" id="GO:0016787">
    <property type="term" value="F:hydrolase activity"/>
    <property type="evidence" value="ECO:0007669"/>
    <property type="project" value="UniProtKB-KW"/>
</dbReference>
<feature type="domain" description="AB hydrolase-1" evidence="1">
    <location>
        <begin position="17"/>
        <end position="169"/>
    </location>
</feature>
<dbReference type="RefSeq" id="WP_345444493.1">
    <property type="nucleotide sequence ID" value="NZ_BAABHK010000034.1"/>
</dbReference>
<dbReference type="InterPro" id="IPR052897">
    <property type="entry name" value="Sec-Metab_Biosynth_Hydrolase"/>
</dbReference>
<keyword evidence="3" id="KW-1185">Reference proteome</keyword>
<proteinExistence type="predicted"/>
<dbReference type="InterPro" id="IPR000073">
    <property type="entry name" value="AB_hydrolase_1"/>
</dbReference>
<protein>
    <submittedName>
        <fullName evidence="2">Alpha/beta hydrolase</fullName>
    </submittedName>
</protein>
<organism evidence="2 3">
    <name type="scientific">Actinoallomurus vinaceus</name>
    <dbReference type="NCBI Taxonomy" id="1080074"/>
    <lineage>
        <taxon>Bacteria</taxon>
        <taxon>Bacillati</taxon>
        <taxon>Actinomycetota</taxon>
        <taxon>Actinomycetes</taxon>
        <taxon>Streptosporangiales</taxon>
        <taxon>Thermomonosporaceae</taxon>
        <taxon>Actinoallomurus</taxon>
    </lineage>
</organism>
<dbReference type="PANTHER" id="PTHR37017">
    <property type="entry name" value="AB HYDROLASE-1 DOMAIN-CONTAINING PROTEIN-RELATED"/>
    <property type="match status" value="1"/>
</dbReference>
<evidence type="ECO:0000259" key="1">
    <source>
        <dbReference type="Pfam" id="PF12697"/>
    </source>
</evidence>
<reference evidence="3" key="1">
    <citation type="journal article" date="2019" name="Int. J. Syst. Evol. Microbiol.">
        <title>The Global Catalogue of Microorganisms (GCM) 10K type strain sequencing project: providing services to taxonomists for standard genome sequencing and annotation.</title>
        <authorList>
            <consortium name="The Broad Institute Genomics Platform"/>
            <consortium name="The Broad Institute Genome Sequencing Center for Infectious Disease"/>
            <person name="Wu L."/>
            <person name="Ma J."/>
        </authorList>
    </citation>
    <scope>NUCLEOTIDE SEQUENCE [LARGE SCALE GENOMIC DNA]</scope>
    <source>
        <strain evidence="3">JCM 17939</strain>
    </source>
</reference>